<gene>
    <name evidence="4" type="ORF">SAMN05421734_102348</name>
</gene>
<dbReference type="GO" id="GO:0140643">
    <property type="term" value="F:hydroxymethylglutaryl-CoA reductase (NADH) activity"/>
    <property type="evidence" value="ECO:0007669"/>
    <property type="project" value="UniProtKB-EC"/>
</dbReference>
<proteinExistence type="inferred from homology"/>
<dbReference type="AlphaFoldDB" id="A0A1G6HA94"/>
<dbReference type="PANTHER" id="PTHR10572">
    <property type="entry name" value="3-HYDROXY-3-METHYLGLUTARYL-COENZYME A REDUCTASE"/>
    <property type="match status" value="1"/>
</dbReference>
<dbReference type="GO" id="GO:0015936">
    <property type="term" value="P:coenzyme A metabolic process"/>
    <property type="evidence" value="ECO:0007669"/>
    <property type="project" value="InterPro"/>
</dbReference>
<dbReference type="EMBL" id="FMYI01000002">
    <property type="protein sequence ID" value="SDB90356.1"/>
    <property type="molecule type" value="Genomic_DNA"/>
</dbReference>
<dbReference type="Proteomes" id="UP000242949">
    <property type="component" value="Unassembled WGS sequence"/>
</dbReference>
<dbReference type="PANTHER" id="PTHR10572:SF24">
    <property type="entry name" value="3-HYDROXY-3-METHYLGLUTARYL-COENZYME A REDUCTASE"/>
    <property type="match status" value="1"/>
</dbReference>
<dbReference type="NCBIfam" id="TIGR00532">
    <property type="entry name" value="HMG_CoA_R_NAD"/>
    <property type="match status" value="1"/>
</dbReference>
<comment type="pathway">
    <text evidence="3">Metabolic intermediate metabolism; (R)-mevalonate degradation; (S)-3-hydroxy-3-methylglutaryl-CoA from (R)-mevalonate: step 1/1.</text>
</comment>
<dbReference type="PROSITE" id="PS50065">
    <property type="entry name" value="HMG_COA_REDUCTASE_4"/>
    <property type="match status" value="1"/>
</dbReference>
<dbReference type="EC" id="1.1.1.88" evidence="3"/>
<dbReference type="InterPro" id="IPR009023">
    <property type="entry name" value="HMG_CoA_Rdtase_NAD(P)-bd_sf"/>
</dbReference>
<dbReference type="RefSeq" id="WP_090793415.1">
    <property type="nucleotide sequence ID" value="NZ_FMYI01000002.1"/>
</dbReference>
<comment type="similarity">
    <text evidence="1 3">Belongs to the HMG-CoA reductase family.</text>
</comment>
<reference evidence="5" key="1">
    <citation type="submission" date="2016-09" db="EMBL/GenBank/DDBJ databases">
        <authorList>
            <person name="Varghese N."/>
            <person name="Submissions S."/>
        </authorList>
    </citation>
    <scope>NUCLEOTIDE SEQUENCE [LARGE SCALE GENOMIC DNA]</scope>
    <source>
        <strain evidence="5">S5</strain>
    </source>
</reference>
<dbReference type="InterPro" id="IPR004553">
    <property type="entry name" value="HMG_CoA_Rdtase_bac-typ"/>
</dbReference>
<dbReference type="InterPro" id="IPR009029">
    <property type="entry name" value="HMG_CoA_Rdtase_sub-bd_dom_sf"/>
</dbReference>
<keyword evidence="2 3" id="KW-0560">Oxidoreductase</keyword>
<dbReference type="PRINTS" id="PR00071">
    <property type="entry name" value="HMGCOARDTASE"/>
</dbReference>
<dbReference type="STRING" id="1612202.SAMN05421734_102348"/>
<name>A0A1G6HA94_9BACI</name>
<dbReference type="SUPFAM" id="SSF55035">
    <property type="entry name" value="NAD-binding domain of HMG-CoA reductase"/>
    <property type="match status" value="1"/>
</dbReference>
<dbReference type="PROSITE" id="PS01192">
    <property type="entry name" value="HMG_COA_REDUCTASE_3"/>
    <property type="match status" value="1"/>
</dbReference>
<dbReference type="InterPro" id="IPR002202">
    <property type="entry name" value="HMG_CoA_Rdtase"/>
</dbReference>
<protein>
    <recommendedName>
        <fullName evidence="3">3-hydroxy-3-methylglutaryl coenzyme A reductase</fullName>
        <shortName evidence="3">HMG-CoA reductase</shortName>
        <ecNumber evidence="3">1.1.1.88</ecNumber>
    </recommendedName>
</protein>
<dbReference type="InterPro" id="IPR023076">
    <property type="entry name" value="HMG_CoA_Rdtase_CS"/>
</dbReference>
<comment type="catalytic activity">
    <reaction evidence="3">
        <text>(R)-mevalonate + 2 NAD(+) + CoA = (3S)-3-hydroxy-3-methylglutaryl-CoA + 2 NADH + 2 H(+)</text>
        <dbReference type="Rhea" id="RHEA:14833"/>
        <dbReference type="ChEBI" id="CHEBI:15378"/>
        <dbReference type="ChEBI" id="CHEBI:36464"/>
        <dbReference type="ChEBI" id="CHEBI:43074"/>
        <dbReference type="ChEBI" id="CHEBI:57287"/>
        <dbReference type="ChEBI" id="CHEBI:57540"/>
        <dbReference type="ChEBI" id="CHEBI:57945"/>
        <dbReference type="EC" id="1.1.1.88"/>
    </reaction>
</comment>
<evidence type="ECO:0000313" key="4">
    <source>
        <dbReference type="EMBL" id="SDB90356.1"/>
    </source>
</evidence>
<dbReference type="UniPathway" id="UPA00257">
    <property type="reaction ID" value="UER00367"/>
</dbReference>
<accession>A0A1G6HA94</accession>
<keyword evidence="3" id="KW-0520">NAD</keyword>
<sequence>MTSSPFNKFYKKSPDERIHALIKSGLVDANTIDEFDQQLMLPRDTANHMIENQIGTYQLPLGLGLNFLINGTEYTVPMATEEPSVIAAASFAAKTIKAAGGFETEQKERLMIGQIALKQVNDPVSKKEIVLNHQEELIKQAHAAHPSIVKRGGGIKRIDVRIIDEDLEYGTPAFFVVHLYVDTKEAMGANMINTMAESVKEMLEDLTGGSALMGILSNYATESVVTARCKIKPDLLSRSGIPGDEIRDRIVEASQFATVDPYRAVTNNKGAMNGIDACVLATGNDTRAISSGIHAYASRSGQYRSLTKWSKDAEGNLVGEINIPLPVGTVGGSISIHPGAVLSRQLLGDPNALELAGIIASVALAQNFAAIRALVTDGIQKGHMSLQAKSLAINAGAKDEEVQTVGTALKQEQHMNLETAKAILKKVRNESKR</sequence>
<organism evidence="4 5">
    <name type="scientific">Pelagirhabdus alkalitolerans</name>
    <dbReference type="NCBI Taxonomy" id="1612202"/>
    <lineage>
        <taxon>Bacteria</taxon>
        <taxon>Bacillati</taxon>
        <taxon>Bacillota</taxon>
        <taxon>Bacilli</taxon>
        <taxon>Bacillales</taxon>
        <taxon>Bacillaceae</taxon>
        <taxon>Pelagirhabdus</taxon>
    </lineage>
</organism>
<evidence type="ECO:0000256" key="2">
    <source>
        <dbReference type="ARBA" id="ARBA00023002"/>
    </source>
</evidence>
<dbReference type="GO" id="GO:0004420">
    <property type="term" value="F:hydroxymethylglutaryl-CoA reductase (NADPH) activity"/>
    <property type="evidence" value="ECO:0007669"/>
    <property type="project" value="InterPro"/>
</dbReference>
<dbReference type="Gene3D" id="3.90.770.10">
    <property type="entry name" value="3-hydroxy-3-methylglutaryl-coenzyme A Reductase, Chain A, domain 2"/>
    <property type="match status" value="2"/>
</dbReference>
<keyword evidence="5" id="KW-1185">Reference proteome</keyword>
<evidence type="ECO:0000256" key="1">
    <source>
        <dbReference type="ARBA" id="ARBA00007661"/>
    </source>
</evidence>
<dbReference type="OrthoDB" id="9764892at2"/>
<dbReference type="Gene3D" id="1.10.8.660">
    <property type="match status" value="1"/>
</dbReference>
<dbReference type="CDD" id="cd00644">
    <property type="entry name" value="HMG-CoA_reductase_classII"/>
    <property type="match status" value="1"/>
</dbReference>
<dbReference type="SUPFAM" id="SSF56542">
    <property type="entry name" value="Substrate-binding domain of HMG-CoA reductase"/>
    <property type="match status" value="1"/>
</dbReference>
<evidence type="ECO:0000313" key="5">
    <source>
        <dbReference type="Proteomes" id="UP000242949"/>
    </source>
</evidence>
<dbReference type="InterPro" id="IPR023074">
    <property type="entry name" value="HMG_CoA_Rdtase_cat_sf"/>
</dbReference>
<evidence type="ECO:0000256" key="3">
    <source>
        <dbReference type="RuleBase" id="RU361219"/>
    </source>
</evidence>
<dbReference type="Pfam" id="PF00368">
    <property type="entry name" value="HMG-CoA_red"/>
    <property type="match status" value="1"/>
</dbReference>